<reference evidence="2" key="2">
    <citation type="journal article" date="2021" name="Microorganisms">
        <title>Bacterial Dimethylsulfoniopropionate Biosynthesis in the East China Sea.</title>
        <authorList>
            <person name="Liu J."/>
            <person name="Zhang Y."/>
            <person name="Liu J."/>
            <person name="Zhong H."/>
            <person name="Williams B.T."/>
            <person name="Zheng Y."/>
            <person name="Curson A.R.J."/>
            <person name="Sun C."/>
            <person name="Sun H."/>
            <person name="Song D."/>
            <person name="Wagner Mackenzie B."/>
            <person name="Bermejo Martinez A."/>
            <person name="Todd J.D."/>
            <person name="Zhang X.H."/>
        </authorList>
    </citation>
    <scope>NUCLEOTIDE SEQUENCE</scope>
    <source>
        <strain evidence="2">AESS21</strain>
    </source>
</reference>
<sequence length="167" mass="17362">MTGLFKTALVASGLALAMPVGASLADMAKGSGPEGVTVYQVTGDFEDVRFDLESAIVNRGLVIDYTSHIGEMLARTKDDVGGAKDLYANAEAMLFCSANLSRKVMEADIANIAYCPYAVFAYEAASDPGAVMVGFRHLAETGSEASKKAIGEVNALLDGIAKEAAGE</sequence>
<dbReference type="EMBL" id="QTKU01000001">
    <property type="protein sequence ID" value="MBS8258883.1"/>
    <property type="molecule type" value="Genomic_DNA"/>
</dbReference>
<dbReference type="SUPFAM" id="SSF103247">
    <property type="entry name" value="TT1751-like"/>
    <property type="match status" value="1"/>
</dbReference>
<organism evidence="2 3">
    <name type="scientific">Roseibium polysiphoniae</name>
    <dbReference type="NCBI Taxonomy" id="2571221"/>
    <lineage>
        <taxon>Bacteria</taxon>
        <taxon>Pseudomonadati</taxon>
        <taxon>Pseudomonadota</taxon>
        <taxon>Alphaproteobacteria</taxon>
        <taxon>Hyphomicrobiales</taxon>
        <taxon>Stappiaceae</taxon>
        <taxon>Roseibium</taxon>
    </lineage>
</organism>
<evidence type="ECO:0000313" key="3">
    <source>
        <dbReference type="Proteomes" id="UP000705379"/>
    </source>
</evidence>
<feature type="chain" id="PRO_5037879446" evidence="1">
    <location>
        <begin position="23"/>
        <end position="167"/>
    </location>
</feature>
<reference evidence="2" key="1">
    <citation type="submission" date="2018-08" db="EMBL/GenBank/DDBJ databases">
        <authorList>
            <person name="Jin W."/>
            <person name="Wang H."/>
            <person name="Yang Y."/>
            <person name="Li M."/>
            <person name="Liu J."/>
        </authorList>
    </citation>
    <scope>NUCLEOTIDE SEQUENCE</scope>
    <source>
        <strain evidence="2">AESS21</strain>
    </source>
</reference>
<dbReference type="Gene3D" id="3.30.310.70">
    <property type="entry name" value="TT1751-like domain"/>
    <property type="match status" value="1"/>
</dbReference>
<proteinExistence type="predicted"/>
<name>A0A944C7T7_9HYPH</name>
<evidence type="ECO:0000313" key="2">
    <source>
        <dbReference type="EMBL" id="MBS8258883.1"/>
    </source>
</evidence>
<feature type="signal peptide" evidence="1">
    <location>
        <begin position="1"/>
        <end position="22"/>
    </location>
</feature>
<comment type="caution">
    <text evidence="2">The sequence shown here is derived from an EMBL/GenBank/DDBJ whole genome shotgun (WGS) entry which is preliminary data.</text>
</comment>
<evidence type="ECO:0000256" key="1">
    <source>
        <dbReference type="SAM" id="SignalP"/>
    </source>
</evidence>
<dbReference type="AlphaFoldDB" id="A0A944C7T7"/>
<protein>
    <submittedName>
        <fullName evidence="2">DUF302 domain-containing protein</fullName>
    </submittedName>
</protein>
<gene>
    <name evidence="2" type="ORF">DYI23_01520</name>
</gene>
<dbReference type="InterPro" id="IPR035923">
    <property type="entry name" value="TT1751-like_sf"/>
</dbReference>
<dbReference type="Proteomes" id="UP000705379">
    <property type="component" value="Unassembled WGS sequence"/>
</dbReference>
<accession>A0A944C7T7</accession>
<keyword evidence="1" id="KW-0732">Signal</keyword>
<dbReference type="RefSeq" id="WP_213214618.1">
    <property type="nucleotide sequence ID" value="NZ_QTKU01000001.1"/>
</dbReference>